<dbReference type="Gene3D" id="1.10.1200.10">
    <property type="entry name" value="ACP-like"/>
    <property type="match status" value="1"/>
</dbReference>
<dbReference type="Gene3D" id="3.30.300.30">
    <property type="match status" value="1"/>
</dbReference>
<dbReference type="Pfam" id="PF00550">
    <property type="entry name" value="PP-binding"/>
    <property type="match status" value="1"/>
</dbReference>
<dbReference type="InterPro" id="IPR036736">
    <property type="entry name" value="ACP-like_sf"/>
</dbReference>
<evidence type="ECO:0000313" key="3">
    <source>
        <dbReference type="EMBL" id="MBP2333555.1"/>
    </source>
</evidence>
<dbReference type="PANTHER" id="PTHR45527">
    <property type="entry name" value="NONRIBOSOMAL PEPTIDE SYNTHETASE"/>
    <property type="match status" value="1"/>
</dbReference>
<organism evidence="3 4">
    <name type="scientific">Corynebacterium freneyi</name>
    <dbReference type="NCBI Taxonomy" id="134034"/>
    <lineage>
        <taxon>Bacteria</taxon>
        <taxon>Bacillati</taxon>
        <taxon>Actinomycetota</taxon>
        <taxon>Actinomycetes</taxon>
        <taxon>Mycobacteriales</taxon>
        <taxon>Corynebacteriaceae</taxon>
        <taxon>Corynebacterium</taxon>
    </lineage>
</organism>
<keyword evidence="4" id="KW-1185">Reference proteome</keyword>
<sequence length="234" mass="23457">MTTDGTTMTGDDGNATAGGRAADERRPPAVVEESLRRCAGVRDAYAAYVPTHGGDVVVAWAATDDGDAARAAHDRIAGPGELEPRHIPAVIVPVAAIPRDGAGAVVAGDLPEPAGTPTGTIDPPAGDAETRVAEAAGAATGVRFIGRNDNLFALGLDSVRAISMAAALGRDGIAVTPRRILEDPTVAGIAACAGEPERAATPASDTAVSGLDEDQLAALLADDRDAGDPSESPR</sequence>
<name>A0ABS4UAL7_9CORY</name>
<feature type="region of interest" description="Disordered" evidence="1">
    <location>
        <begin position="1"/>
        <end position="29"/>
    </location>
</feature>
<proteinExistence type="predicted"/>
<feature type="domain" description="Carrier" evidence="2">
    <location>
        <begin position="123"/>
        <end position="197"/>
    </location>
</feature>
<gene>
    <name evidence="3" type="ORF">JOF33_002254</name>
</gene>
<reference evidence="3 4" key="1">
    <citation type="submission" date="2021-03" db="EMBL/GenBank/DDBJ databases">
        <title>Sequencing the genomes of 1000 actinobacteria strains.</title>
        <authorList>
            <person name="Klenk H.-P."/>
        </authorList>
    </citation>
    <scope>NUCLEOTIDE SEQUENCE [LARGE SCALE GENOMIC DNA]</scope>
    <source>
        <strain evidence="3 4">DSM 44506</strain>
    </source>
</reference>
<dbReference type="RefSeq" id="WP_070519156.1">
    <property type="nucleotide sequence ID" value="NZ_CP047357.1"/>
</dbReference>
<evidence type="ECO:0000313" key="4">
    <source>
        <dbReference type="Proteomes" id="UP001519305"/>
    </source>
</evidence>
<dbReference type="PANTHER" id="PTHR45527:SF1">
    <property type="entry name" value="FATTY ACID SYNTHASE"/>
    <property type="match status" value="1"/>
</dbReference>
<dbReference type="InterPro" id="IPR045851">
    <property type="entry name" value="AMP-bd_C_sf"/>
</dbReference>
<dbReference type="InterPro" id="IPR009081">
    <property type="entry name" value="PP-bd_ACP"/>
</dbReference>
<evidence type="ECO:0000259" key="2">
    <source>
        <dbReference type="PROSITE" id="PS50075"/>
    </source>
</evidence>
<comment type="caution">
    <text evidence="3">The sequence shown here is derived from an EMBL/GenBank/DDBJ whole genome shotgun (WGS) entry which is preliminary data.</text>
</comment>
<dbReference type="PROSITE" id="PS50075">
    <property type="entry name" value="CARRIER"/>
    <property type="match status" value="1"/>
</dbReference>
<dbReference type="EMBL" id="JAGINY010000001">
    <property type="protein sequence ID" value="MBP2333555.1"/>
    <property type="molecule type" value="Genomic_DNA"/>
</dbReference>
<dbReference type="Proteomes" id="UP001519305">
    <property type="component" value="Unassembled WGS sequence"/>
</dbReference>
<evidence type="ECO:0000256" key="1">
    <source>
        <dbReference type="SAM" id="MobiDB-lite"/>
    </source>
</evidence>
<protein>
    <submittedName>
        <fullName evidence="3">Aryl carrier-like protein</fullName>
    </submittedName>
</protein>
<dbReference type="SUPFAM" id="SSF56801">
    <property type="entry name" value="Acetyl-CoA synthetase-like"/>
    <property type="match status" value="1"/>
</dbReference>
<accession>A0ABS4UAL7</accession>
<dbReference type="SUPFAM" id="SSF47336">
    <property type="entry name" value="ACP-like"/>
    <property type="match status" value="1"/>
</dbReference>
<feature type="compositionally biased region" description="Low complexity" evidence="1">
    <location>
        <begin position="1"/>
        <end position="20"/>
    </location>
</feature>